<protein>
    <submittedName>
        <fullName evidence="8">Transporter</fullName>
    </submittedName>
</protein>
<feature type="transmembrane region" description="Helical" evidence="6">
    <location>
        <begin position="311"/>
        <end position="336"/>
    </location>
</feature>
<dbReference type="InterPro" id="IPR036259">
    <property type="entry name" value="MFS_trans_sf"/>
</dbReference>
<feature type="transmembrane region" description="Helical" evidence="6">
    <location>
        <begin position="162"/>
        <end position="184"/>
    </location>
</feature>
<proteinExistence type="predicted"/>
<evidence type="ECO:0000256" key="4">
    <source>
        <dbReference type="ARBA" id="ARBA00022989"/>
    </source>
</evidence>
<dbReference type="AlphaFoldDB" id="A0A0B3YIS4"/>
<feature type="transmembrane region" description="Helical" evidence="6">
    <location>
        <begin position="104"/>
        <end position="124"/>
    </location>
</feature>
<evidence type="ECO:0000256" key="1">
    <source>
        <dbReference type="ARBA" id="ARBA00004651"/>
    </source>
</evidence>
<dbReference type="SUPFAM" id="SSF103473">
    <property type="entry name" value="MFS general substrate transporter"/>
    <property type="match status" value="1"/>
</dbReference>
<dbReference type="InterPro" id="IPR020846">
    <property type="entry name" value="MFS_dom"/>
</dbReference>
<dbReference type="EMBL" id="JWLW01000012">
    <property type="protein sequence ID" value="KHT54457.1"/>
    <property type="molecule type" value="Genomic_DNA"/>
</dbReference>
<organism evidence="8 9">
    <name type="scientific">Alteromonas marina</name>
    <dbReference type="NCBI Taxonomy" id="203795"/>
    <lineage>
        <taxon>Bacteria</taxon>
        <taxon>Pseudomonadati</taxon>
        <taxon>Pseudomonadota</taxon>
        <taxon>Gammaproteobacteria</taxon>
        <taxon>Alteromonadales</taxon>
        <taxon>Alteromonadaceae</taxon>
        <taxon>Alteromonas/Salinimonas group</taxon>
        <taxon>Alteromonas</taxon>
    </lineage>
</organism>
<feature type="transmembrane region" description="Helical" evidence="6">
    <location>
        <begin position="225"/>
        <end position="246"/>
    </location>
</feature>
<evidence type="ECO:0000256" key="2">
    <source>
        <dbReference type="ARBA" id="ARBA00022475"/>
    </source>
</evidence>
<dbReference type="PANTHER" id="PTHR43124">
    <property type="entry name" value="PURINE EFFLUX PUMP PBUE"/>
    <property type="match status" value="1"/>
</dbReference>
<dbReference type="GO" id="GO:0005886">
    <property type="term" value="C:plasma membrane"/>
    <property type="evidence" value="ECO:0007669"/>
    <property type="project" value="UniProtKB-SubCell"/>
</dbReference>
<dbReference type="PANTHER" id="PTHR43124:SF3">
    <property type="entry name" value="CHLORAMPHENICOL EFFLUX PUMP RV0191"/>
    <property type="match status" value="1"/>
</dbReference>
<evidence type="ECO:0000256" key="5">
    <source>
        <dbReference type="ARBA" id="ARBA00023136"/>
    </source>
</evidence>
<dbReference type="InterPro" id="IPR050189">
    <property type="entry name" value="MFS_Efflux_Transporters"/>
</dbReference>
<feature type="transmembrane region" description="Helical" evidence="6">
    <location>
        <begin position="372"/>
        <end position="392"/>
    </location>
</feature>
<comment type="caution">
    <text evidence="8">The sequence shown here is derived from an EMBL/GenBank/DDBJ whole genome shotgun (WGS) entry which is preliminary data.</text>
</comment>
<evidence type="ECO:0000259" key="7">
    <source>
        <dbReference type="PROSITE" id="PS50850"/>
    </source>
</evidence>
<feature type="transmembrane region" description="Helical" evidence="6">
    <location>
        <begin position="286"/>
        <end position="305"/>
    </location>
</feature>
<name>A0A0B3YIS4_9ALTE</name>
<evidence type="ECO:0000313" key="9">
    <source>
        <dbReference type="Proteomes" id="UP000031197"/>
    </source>
</evidence>
<dbReference type="Gene3D" id="1.20.1720.10">
    <property type="entry name" value="Multidrug resistance protein D"/>
    <property type="match status" value="1"/>
</dbReference>
<accession>A0A0B3YIS4</accession>
<dbReference type="PROSITE" id="PS50850">
    <property type="entry name" value="MFS"/>
    <property type="match status" value="1"/>
</dbReference>
<evidence type="ECO:0000256" key="6">
    <source>
        <dbReference type="SAM" id="Phobius"/>
    </source>
</evidence>
<sequence>MKHTMSRHAFYSLTVTFAILSILGQVSTSIYSPFFFDLAIVYGSPVSVIEQSVAVFLVAFSFSQLASGIACDYVNKQTFLFFGILVFIAGTLMVALASDQATFLIGRIVQGLGGGVGVSVSRGLSRQIFNEKQLNTSLSLINIAFAIAPAIAPLVGTLIGEYFGISAIFYFVLVLGLLALILLFSVSHKLAQYMLPATENVLSDTLALIKSTITKIVSTGMASGLLYGMVFCFITSAPSMIMQQFGLTKTLFSLYSLIATLSFVVGSLLNIRLASLSPLQKFKRSSLLIALLSVLFGLTVFCGFANDLLIILAYCYTMFFFIGIAMPCSVTIMLGFSKTSAGFLAALTGFFHLTGAAIGAYAVTLLTLEPTVAFSLSTCILSLASIIICVTFKKH</sequence>
<gene>
    <name evidence="8" type="ORF">RJ41_08070</name>
</gene>
<dbReference type="GO" id="GO:0022857">
    <property type="term" value="F:transmembrane transporter activity"/>
    <property type="evidence" value="ECO:0007669"/>
    <property type="project" value="InterPro"/>
</dbReference>
<dbReference type="RefSeq" id="WP_039219101.1">
    <property type="nucleotide sequence ID" value="NZ_JWLW01000012.1"/>
</dbReference>
<feature type="transmembrane region" description="Helical" evidence="6">
    <location>
        <begin position="78"/>
        <end position="98"/>
    </location>
</feature>
<keyword evidence="4 6" id="KW-1133">Transmembrane helix</keyword>
<feature type="transmembrane region" description="Helical" evidence="6">
    <location>
        <begin position="252"/>
        <end position="274"/>
    </location>
</feature>
<comment type="subcellular location">
    <subcellularLocation>
        <location evidence="1">Cell membrane</location>
        <topology evidence="1">Multi-pass membrane protein</topology>
    </subcellularLocation>
</comment>
<keyword evidence="3 6" id="KW-0812">Transmembrane</keyword>
<reference evidence="8 9" key="1">
    <citation type="submission" date="2014-12" db="EMBL/GenBank/DDBJ databases">
        <title>Genome sequencing of Alteromonas marina AD001.</title>
        <authorList>
            <person name="Adrian T.G.S."/>
            <person name="Chan K.G."/>
        </authorList>
    </citation>
    <scope>NUCLEOTIDE SEQUENCE [LARGE SCALE GENOMIC DNA]</scope>
    <source>
        <strain evidence="8 9">AD001</strain>
    </source>
</reference>
<feature type="transmembrane region" description="Helical" evidence="6">
    <location>
        <begin position="343"/>
        <end position="366"/>
    </location>
</feature>
<keyword evidence="5 6" id="KW-0472">Membrane</keyword>
<dbReference type="InterPro" id="IPR011701">
    <property type="entry name" value="MFS"/>
</dbReference>
<dbReference type="Proteomes" id="UP000031197">
    <property type="component" value="Unassembled WGS sequence"/>
</dbReference>
<feature type="domain" description="Major facilitator superfamily (MFS) profile" evidence="7">
    <location>
        <begin position="13"/>
        <end position="395"/>
    </location>
</feature>
<keyword evidence="2" id="KW-1003">Cell membrane</keyword>
<feature type="transmembrane region" description="Helical" evidence="6">
    <location>
        <begin position="136"/>
        <end position="156"/>
    </location>
</feature>
<keyword evidence="9" id="KW-1185">Reference proteome</keyword>
<dbReference type="Pfam" id="PF07690">
    <property type="entry name" value="MFS_1"/>
    <property type="match status" value="1"/>
</dbReference>
<evidence type="ECO:0000256" key="3">
    <source>
        <dbReference type="ARBA" id="ARBA00022692"/>
    </source>
</evidence>
<evidence type="ECO:0000313" key="8">
    <source>
        <dbReference type="EMBL" id="KHT54457.1"/>
    </source>
</evidence>
<dbReference type="OrthoDB" id="6327871at2"/>